<dbReference type="PANTHER" id="PTHR31323">
    <property type="entry name" value="MECHANOSENSITIVE ION CHANNEL PROTEIN MSY2"/>
    <property type="match status" value="1"/>
</dbReference>
<keyword evidence="4" id="KW-0106">Calcium</keyword>
<dbReference type="InterPro" id="IPR010920">
    <property type="entry name" value="LSM_dom_sf"/>
</dbReference>
<organism evidence="9 10">
    <name type="scientific">Rhizodiscina lignyota</name>
    <dbReference type="NCBI Taxonomy" id="1504668"/>
    <lineage>
        <taxon>Eukaryota</taxon>
        <taxon>Fungi</taxon>
        <taxon>Dikarya</taxon>
        <taxon>Ascomycota</taxon>
        <taxon>Pezizomycotina</taxon>
        <taxon>Dothideomycetes</taxon>
        <taxon>Pleosporomycetidae</taxon>
        <taxon>Aulographales</taxon>
        <taxon>Rhizodiscinaceae</taxon>
        <taxon>Rhizodiscina</taxon>
    </lineage>
</organism>
<dbReference type="PROSITE" id="PS00018">
    <property type="entry name" value="EF_HAND_1"/>
    <property type="match status" value="1"/>
</dbReference>
<dbReference type="InterPro" id="IPR023408">
    <property type="entry name" value="MscS_beta-dom_sf"/>
</dbReference>
<dbReference type="Proteomes" id="UP000799772">
    <property type="component" value="Unassembled WGS sequence"/>
</dbReference>
<comment type="caution">
    <text evidence="9">The sequence shown here is derived from an EMBL/GenBank/DDBJ whole genome shotgun (WGS) entry which is preliminary data.</text>
</comment>
<dbReference type="PANTHER" id="PTHR31323:SF14">
    <property type="entry name" value="MECHANOSENSITIVE ION CHANNEL PROTEIN MSY2"/>
    <property type="match status" value="1"/>
</dbReference>
<dbReference type="EMBL" id="ML978128">
    <property type="protein sequence ID" value="KAF2097276.1"/>
    <property type="molecule type" value="Genomic_DNA"/>
</dbReference>
<dbReference type="InterPro" id="IPR006685">
    <property type="entry name" value="MscS_channel_2nd"/>
</dbReference>
<dbReference type="Gene3D" id="2.30.30.60">
    <property type="match status" value="1"/>
</dbReference>
<dbReference type="AlphaFoldDB" id="A0A9P4IFI9"/>
<gene>
    <name evidence="9" type="ORF">NA57DRAFT_41344</name>
</gene>
<feature type="non-terminal residue" evidence="9">
    <location>
        <position position="684"/>
    </location>
</feature>
<dbReference type="InterPro" id="IPR011992">
    <property type="entry name" value="EF-hand-dom_pair"/>
</dbReference>
<feature type="transmembrane region" description="Helical" evidence="7">
    <location>
        <begin position="426"/>
        <end position="447"/>
    </location>
</feature>
<dbReference type="Gene3D" id="1.10.238.10">
    <property type="entry name" value="EF-hand"/>
    <property type="match status" value="1"/>
</dbReference>
<dbReference type="PROSITE" id="PS50222">
    <property type="entry name" value="EF_HAND_2"/>
    <property type="match status" value="1"/>
</dbReference>
<dbReference type="GO" id="GO:0016020">
    <property type="term" value="C:membrane"/>
    <property type="evidence" value="ECO:0007669"/>
    <property type="project" value="UniProtKB-SubCell"/>
</dbReference>
<dbReference type="GO" id="GO:0006874">
    <property type="term" value="P:intracellular calcium ion homeostasis"/>
    <property type="evidence" value="ECO:0007669"/>
    <property type="project" value="TreeGrafter"/>
</dbReference>
<dbReference type="GO" id="GO:0005509">
    <property type="term" value="F:calcium ion binding"/>
    <property type="evidence" value="ECO:0007669"/>
    <property type="project" value="InterPro"/>
</dbReference>
<feature type="transmembrane region" description="Helical" evidence="7">
    <location>
        <begin position="63"/>
        <end position="84"/>
    </location>
</feature>
<evidence type="ECO:0000256" key="3">
    <source>
        <dbReference type="ARBA" id="ARBA00022692"/>
    </source>
</evidence>
<evidence type="ECO:0000259" key="8">
    <source>
        <dbReference type="PROSITE" id="PS50222"/>
    </source>
</evidence>
<reference evidence="9" key="1">
    <citation type="journal article" date="2020" name="Stud. Mycol.">
        <title>101 Dothideomycetes genomes: a test case for predicting lifestyles and emergence of pathogens.</title>
        <authorList>
            <person name="Haridas S."/>
            <person name="Albert R."/>
            <person name="Binder M."/>
            <person name="Bloem J."/>
            <person name="Labutti K."/>
            <person name="Salamov A."/>
            <person name="Andreopoulos B."/>
            <person name="Baker S."/>
            <person name="Barry K."/>
            <person name="Bills G."/>
            <person name="Bluhm B."/>
            <person name="Cannon C."/>
            <person name="Castanera R."/>
            <person name="Culley D."/>
            <person name="Daum C."/>
            <person name="Ezra D."/>
            <person name="Gonzalez J."/>
            <person name="Henrissat B."/>
            <person name="Kuo A."/>
            <person name="Liang C."/>
            <person name="Lipzen A."/>
            <person name="Lutzoni F."/>
            <person name="Magnuson J."/>
            <person name="Mondo S."/>
            <person name="Nolan M."/>
            <person name="Ohm R."/>
            <person name="Pangilinan J."/>
            <person name="Park H.-J."/>
            <person name="Ramirez L."/>
            <person name="Alfaro M."/>
            <person name="Sun H."/>
            <person name="Tritt A."/>
            <person name="Yoshinaga Y."/>
            <person name="Zwiers L.-H."/>
            <person name="Turgeon B."/>
            <person name="Goodwin S."/>
            <person name="Spatafora J."/>
            <person name="Crous P."/>
            <person name="Grigoriev I."/>
        </authorList>
    </citation>
    <scope>NUCLEOTIDE SEQUENCE</scope>
    <source>
        <strain evidence="9">CBS 133067</strain>
    </source>
</reference>
<keyword evidence="10" id="KW-1185">Reference proteome</keyword>
<evidence type="ECO:0000256" key="1">
    <source>
        <dbReference type="ARBA" id="ARBA00004127"/>
    </source>
</evidence>
<dbReference type="OrthoDB" id="544685at2759"/>
<feature type="transmembrane region" description="Helical" evidence="7">
    <location>
        <begin position="104"/>
        <end position="127"/>
    </location>
</feature>
<sequence>MTPIVSEKSGGLFHRHTRGRRRLKTVDSKGSSSRRGYDGEEDTVTWMGKFYDKFMNFSIITRYFVYVLPLGIAIALPIIIGATAAKDAKIGGVRIVWLFTWVEIVWLSLWIAKIFTHFLPSVFQFFAGVVSSGTRKYALVLKALALPVTFALWALCSLATFSPLMTNNPDTLREAAEEVANGKPKTATTLKQWQNIIREILAALLVASLIFLAEKFIIQLISISYHRKQFNTKVIESKHNVFLLGLLFEASRALFPMFCNEFAEEDYTMTDSMDLAIPGLKSGGHQRSGSGTPIRLLQDVGRFGDKITSVFGNVAHEITGKQIMNPNAAHSIVVEALERNRSAEALAKRLWMSFVVEGRDALYPEDIREVLGAGKQAEADEAFFAIDRDGNGDISLDEMIMMVTEIGRERKSVASSMHDVDQAIKVLDGLLATVAFVICVFVLVAFLNHSFVTTLATAGTALLSLSFVFAVTCQEVLGSCIFLFVKHPYDIGDRVDITDTHLTVEHISLLFTVFKRVNDGKMVQIPNIVLNSLWIENVTRSKAMREQISIFVSFDTSFEDIKALRQEMQNFVLDKENSRDFQSEIEVECLGIAEMNKMELRVEIRHKSNWHNETVRAARRSKFMCALVLALRKVPIYGPAGSAAAMGSIANPGYSVAISEELAQNEKDKYSAGLEAKRLYPTKK</sequence>
<accession>A0A9P4IFI9</accession>
<evidence type="ECO:0000256" key="6">
    <source>
        <dbReference type="ARBA" id="ARBA00023136"/>
    </source>
</evidence>
<dbReference type="InterPro" id="IPR018247">
    <property type="entry name" value="EF_Hand_1_Ca_BS"/>
</dbReference>
<keyword evidence="5 7" id="KW-1133">Transmembrane helix</keyword>
<feature type="domain" description="EF-hand" evidence="8">
    <location>
        <begin position="374"/>
        <end position="409"/>
    </location>
</feature>
<dbReference type="Pfam" id="PF00924">
    <property type="entry name" value="MS_channel_2nd"/>
    <property type="match status" value="1"/>
</dbReference>
<feature type="transmembrane region" description="Helical" evidence="7">
    <location>
        <begin position="139"/>
        <end position="161"/>
    </location>
</feature>
<keyword evidence="6 7" id="KW-0472">Membrane</keyword>
<dbReference type="SUPFAM" id="SSF50182">
    <property type="entry name" value="Sm-like ribonucleoproteins"/>
    <property type="match status" value="1"/>
</dbReference>
<protein>
    <recommendedName>
        <fullName evidence="8">EF-hand domain-containing protein</fullName>
    </recommendedName>
</protein>
<dbReference type="SMART" id="SM00054">
    <property type="entry name" value="EFh"/>
    <property type="match status" value="1"/>
</dbReference>
<proteinExistence type="inferred from homology"/>
<name>A0A9P4IFI9_9PEZI</name>
<feature type="transmembrane region" description="Helical" evidence="7">
    <location>
        <begin position="459"/>
        <end position="485"/>
    </location>
</feature>
<dbReference type="GO" id="GO:0005262">
    <property type="term" value="F:calcium channel activity"/>
    <property type="evidence" value="ECO:0007669"/>
    <property type="project" value="TreeGrafter"/>
</dbReference>
<evidence type="ECO:0000256" key="4">
    <source>
        <dbReference type="ARBA" id="ARBA00022837"/>
    </source>
</evidence>
<dbReference type="PIRSF" id="PIRSF017209">
    <property type="entry name" value="Memb_At2g17000_prd"/>
    <property type="match status" value="1"/>
</dbReference>
<evidence type="ECO:0000313" key="10">
    <source>
        <dbReference type="Proteomes" id="UP000799772"/>
    </source>
</evidence>
<dbReference type="InterPro" id="IPR002048">
    <property type="entry name" value="EF_hand_dom"/>
</dbReference>
<evidence type="ECO:0000256" key="5">
    <source>
        <dbReference type="ARBA" id="ARBA00022989"/>
    </source>
</evidence>
<dbReference type="InterPro" id="IPR058650">
    <property type="entry name" value="Msy1/2-like"/>
</dbReference>
<evidence type="ECO:0000313" key="9">
    <source>
        <dbReference type="EMBL" id="KAF2097276.1"/>
    </source>
</evidence>
<evidence type="ECO:0000256" key="7">
    <source>
        <dbReference type="SAM" id="Phobius"/>
    </source>
</evidence>
<feature type="transmembrane region" description="Helical" evidence="7">
    <location>
        <begin position="200"/>
        <end position="218"/>
    </location>
</feature>
<keyword evidence="3 7" id="KW-0812">Transmembrane</keyword>
<comment type="subcellular location">
    <subcellularLocation>
        <location evidence="1">Endomembrane system</location>
        <topology evidence="1">Multi-pass membrane protein</topology>
    </subcellularLocation>
</comment>
<dbReference type="Pfam" id="PF25886">
    <property type="entry name" value="Msy1"/>
    <property type="match status" value="1"/>
</dbReference>
<comment type="similarity">
    <text evidence="2">Belongs to the MscS (TC 1.A.23) family.</text>
</comment>
<evidence type="ECO:0000256" key="2">
    <source>
        <dbReference type="ARBA" id="ARBA00008017"/>
    </source>
</evidence>
<dbReference type="SUPFAM" id="SSF47473">
    <property type="entry name" value="EF-hand"/>
    <property type="match status" value="1"/>
</dbReference>
<dbReference type="InterPro" id="IPR016688">
    <property type="entry name" value="MscS-like_plants/fungi"/>
</dbReference>